<dbReference type="PANTHER" id="PTHR24321:SF8">
    <property type="entry name" value="ESTRADIOL 17-BETA-DEHYDROGENASE 8-RELATED"/>
    <property type="match status" value="1"/>
</dbReference>
<organism evidence="3 4">
    <name type="scientific">Bizionia argentinensis JUB59</name>
    <dbReference type="NCBI Taxonomy" id="1046627"/>
    <lineage>
        <taxon>Bacteria</taxon>
        <taxon>Pseudomonadati</taxon>
        <taxon>Bacteroidota</taxon>
        <taxon>Flavobacteriia</taxon>
        <taxon>Flavobacteriales</taxon>
        <taxon>Flavobacteriaceae</taxon>
        <taxon>Bizionia</taxon>
    </lineage>
</organism>
<dbReference type="STRING" id="1046627.BZARG_391"/>
<dbReference type="eggNOG" id="COG1028">
    <property type="taxonomic scope" value="Bacteria"/>
</dbReference>
<dbReference type="Pfam" id="PF13561">
    <property type="entry name" value="adh_short_C2"/>
    <property type="match status" value="1"/>
</dbReference>
<dbReference type="InterPro" id="IPR036291">
    <property type="entry name" value="NAD(P)-bd_dom_sf"/>
</dbReference>
<dbReference type="Gene3D" id="3.40.50.720">
    <property type="entry name" value="NAD(P)-binding Rossmann-like Domain"/>
    <property type="match status" value="1"/>
</dbReference>
<dbReference type="PANTHER" id="PTHR24321">
    <property type="entry name" value="DEHYDROGENASES, SHORT CHAIN"/>
    <property type="match status" value="1"/>
</dbReference>
<gene>
    <name evidence="3" type="ORF">BZARG_391</name>
</gene>
<accession>G2EH04</accession>
<dbReference type="RefSeq" id="WP_008639746.1">
    <property type="nucleotide sequence ID" value="NZ_AFXZ01000067.1"/>
</dbReference>
<dbReference type="InterPro" id="IPR002347">
    <property type="entry name" value="SDR_fam"/>
</dbReference>
<evidence type="ECO:0000256" key="2">
    <source>
        <dbReference type="ARBA" id="ARBA00023002"/>
    </source>
</evidence>
<keyword evidence="4" id="KW-1185">Reference proteome</keyword>
<keyword evidence="2" id="KW-0560">Oxidoreductase</keyword>
<sequence length="57" mass="6073">MTRKAMSEEVLATMAKKVPLQKLGTPEDIANVYAFLASDQARYISGATISVDGGITL</sequence>
<dbReference type="Proteomes" id="UP000003730">
    <property type="component" value="Unassembled WGS sequence"/>
</dbReference>
<dbReference type="SUPFAM" id="SSF51735">
    <property type="entry name" value="NAD(P)-binding Rossmann-fold domains"/>
    <property type="match status" value="1"/>
</dbReference>
<dbReference type="OrthoDB" id="9803333at2"/>
<evidence type="ECO:0000313" key="3">
    <source>
        <dbReference type="EMBL" id="EGV42271.1"/>
    </source>
</evidence>
<comment type="caution">
    <text evidence="3">The sequence shown here is derived from an EMBL/GenBank/DDBJ whole genome shotgun (WGS) entry which is preliminary data.</text>
</comment>
<proteinExistence type="inferred from homology"/>
<name>G2EH04_9FLAO</name>
<protein>
    <submittedName>
        <fullName evidence="3">SDR family oxidoreductase</fullName>
    </submittedName>
</protein>
<evidence type="ECO:0000256" key="1">
    <source>
        <dbReference type="ARBA" id="ARBA00006484"/>
    </source>
</evidence>
<dbReference type="InterPro" id="IPR003560">
    <property type="entry name" value="DHB_DH"/>
</dbReference>
<dbReference type="EMBL" id="AFXZ01000067">
    <property type="protein sequence ID" value="EGV42271.1"/>
    <property type="molecule type" value="Genomic_DNA"/>
</dbReference>
<dbReference type="GO" id="GO:0008667">
    <property type="term" value="F:2,3-dihydro-2,3-dihydroxybenzoate dehydrogenase activity"/>
    <property type="evidence" value="ECO:0007669"/>
    <property type="project" value="InterPro"/>
</dbReference>
<dbReference type="PRINTS" id="PR01397">
    <property type="entry name" value="DHBDHDRGNASE"/>
</dbReference>
<reference evidence="3 4" key="1">
    <citation type="journal article" date="2008" name="Int. J. Syst. Evol. Microbiol.">
        <title>Bizionia argentinensis sp. nov., isolated from surface marine water in Antarctica.</title>
        <authorList>
            <person name="Bercovich A."/>
            <person name="Vazquez S.C."/>
            <person name="Yankilevich P."/>
            <person name="Coria S.H."/>
            <person name="Foti M."/>
            <person name="Hernandez E."/>
            <person name="Vidal A."/>
            <person name="Ruberto L."/>
            <person name="Melo C."/>
            <person name="Marenssi S."/>
            <person name="Criscuolo M."/>
            <person name="Memoli M."/>
            <person name="Arguelles M."/>
            <person name="Mac Cormack W.P."/>
        </authorList>
    </citation>
    <scope>NUCLEOTIDE SEQUENCE [LARGE SCALE GENOMIC DNA]</scope>
    <source>
        <strain evidence="3 4">JUB59</strain>
    </source>
</reference>
<evidence type="ECO:0000313" key="4">
    <source>
        <dbReference type="Proteomes" id="UP000003730"/>
    </source>
</evidence>
<comment type="similarity">
    <text evidence="1">Belongs to the short-chain dehydrogenases/reductases (SDR) family.</text>
</comment>
<dbReference type="GO" id="GO:0019290">
    <property type="term" value="P:siderophore biosynthetic process"/>
    <property type="evidence" value="ECO:0007669"/>
    <property type="project" value="InterPro"/>
</dbReference>
<dbReference type="AlphaFoldDB" id="G2EH04"/>